<evidence type="ECO:0000313" key="1">
    <source>
        <dbReference type="EMBL" id="CUR35303.1"/>
    </source>
</evidence>
<dbReference type="STRING" id="671072.PL9214650742"/>
<name>A0A1J1LSC7_9CYAN</name>
<reference evidence="2" key="1">
    <citation type="submission" date="2015-10" db="EMBL/GenBank/DDBJ databases">
        <authorList>
            <person name="Regsiter A."/>
            <person name="william w."/>
        </authorList>
    </citation>
    <scope>NUCLEOTIDE SEQUENCE [LARGE SCALE GENOMIC DNA]</scope>
</reference>
<keyword evidence="2" id="KW-1185">Reference proteome</keyword>
<proteinExistence type="predicted"/>
<protein>
    <submittedName>
        <fullName evidence="1">Uncharacterized protein</fullName>
    </submittedName>
</protein>
<gene>
    <name evidence="1" type="ORF">PL9214650742</name>
</gene>
<dbReference type="EMBL" id="CZDF01000172">
    <property type="protein sequence ID" value="CUR35303.1"/>
    <property type="molecule type" value="Genomic_DNA"/>
</dbReference>
<accession>A0A1J1LSC7</accession>
<evidence type="ECO:0000313" key="2">
    <source>
        <dbReference type="Proteomes" id="UP000184315"/>
    </source>
</evidence>
<sequence>MATGQELQNHSQLSPEKLTTINLVQLHWLCTKFEFCQVMPLNFRG</sequence>
<dbReference type="Proteomes" id="UP000184315">
    <property type="component" value="Unassembled WGS sequence"/>
</dbReference>
<dbReference type="AlphaFoldDB" id="A0A1J1LSC7"/>
<organism evidence="1 2">
    <name type="scientific">Planktothrix tepida PCC 9214</name>
    <dbReference type="NCBI Taxonomy" id="671072"/>
    <lineage>
        <taxon>Bacteria</taxon>
        <taxon>Bacillati</taxon>
        <taxon>Cyanobacteriota</taxon>
        <taxon>Cyanophyceae</taxon>
        <taxon>Oscillatoriophycideae</taxon>
        <taxon>Oscillatoriales</taxon>
        <taxon>Microcoleaceae</taxon>
        <taxon>Planktothrix</taxon>
    </lineage>
</organism>